<dbReference type="PANTHER" id="PTHR43342">
    <property type="entry name" value="NADH-QUINONE OXIDOREDUCTASE, E SUBUNIT"/>
    <property type="match status" value="1"/>
</dbReference>
<protein>
    <submittedName>
        <fullName evidence="7">NADH-quinone oxidoreductase subunit NuoE</fullName>
        <ecNumber evidence="7">1.6.5.11</ecNumber>
    </submittedName>
</protein>
<evidence type="ECO:0000313" key="8">
    <source>
        <dbReference type="Proteomes" id="UP001524944"/>
    </source>
</evidence>
<evidence type="ECO:0000256" key="1">
    <source>
        <dbReference type="ARBA" id="ARBA00010643"/>
    </source>
</evidence>
<comment type="cofactor">
    <cofactor evidence="6">
        <name>[2Fe-2S] cluster</name>
        <dbReference type="ChEBI" id="CHEBI:190135"/>
    </cofactor>
</comment>
<keyword evidence="3" id="KW-0479">Metal-binding</keyword>
<dbReference type="Proteomes" id="UP001524944">
    <property type="component" value="Unassembled WGS sequence"/>
</dbReference>
<evidence type="ECO:0000256" key="6">
    <source>
        <dbReference type="ARBA" id="ARBA00034078"/>
    </source>
</evidence>
<evidence type="ECO:0000313" key="7">
    <source>
        <dbReference type="EMBL" id="MCR6544325.1"/>
    </source>
</evidence>
<keyword evidence="7" id="KW-0560">Oxidoreductase</keyword>
<dbReference type="EC" id="1.6.5.11" evidence="7"/>
<dbReference type="Gene3D" id="1.10.10.1590">
    <property type="entry name" value="NADH-quinone oxidoreductase subunit E"/>
    <property type="match status" value="1"/>
</dbReference>
<dbReference type="InterPro" id="IPR041921">
    <property type="entry name" value="NuoE_N"/>
</dbReference>
<dbReference type="SUPFAM" id="SSF52833">
    <property type="entry name" value="Thioredoxin-like"/>
    <property type="match status" value="1"/>
</dbReference>
<evidence type="ECO:0000256" key="2">
    <source>
        <dbReference type="ARBA" id="ARBA00022714"/>
    </source>
</evidence>
<keyword evidence="8" id="KW-1185">Reference proteome</keyword>
<keyword evidence="5" id="KW-0411">Iron-sulfur</keyword>
<dbReference type="EMBL" id="JANPWE010000001">
    <property type="protein sequence ID" value="MCR6544325.1"/>
    <property type="molecule type" value="Genomic_DNA"/>
</dbReference>
<dbReference type="InterPro" id="IPR042128">
    <property type="entry name" value="NuoE_dom"/>
</dbReference>
<comment type="caution">
    <text evidence="7">The sequence shown here is derived from an EMBL/GenBank/DDBJ whole genome shotgun (WGS) entry which is preliminary data.</text>
</comment>
<dbReference type="InterPro" id="IPR002023">
    <property type="entry name" value="NuoE-like"/>
</dbReference>
<name>A0ABT1Y0C9_9FIRM</name>
<dbReference type="InterPro" id="IPR036249">
    <property type="entry name" value="Thioredoxin-like_sf"/>
</dbReference>
<dbReference type="NCBIfam" id="NF005722">
    <property type="entry name" value="PRK07539.1-2"/>
    <property type="match status" value="1"/>
</dbReference>
<reference evidence="7 8" key="1">
    <citation type="submission" date="2022-08" db="EMBL/GenBank/DDBJ databases">
        <title>Proteogenomics of the novel Dehalobacterium formicoaceticum strain EZ94 highlights a key role of methyltransferases during anaerobic dichloromethane degradation.</title>
        <authorList>
            <person name="Wasmund K."/>
        </authorList>
    </citation>
    <scope>NUCLEOTIDE SEQUENCE [LARGE SCALE GENOMIC DNA]</scope>
    <source>
        <strain evidence="7 8">EZ94</strain>
    </source>
</reference>
<dbReference type="RefSeq" id="WP_089609810.1">
    <property type="nucleotide sequence ID" value="NZ_CP022121.1"/>
</dbReference>
<gene>
    <name evidence="7" type="primary">nuoE</name>
    <name evidence="7" type="ORF">NVS47_02150</name>
</gene>
<dbReference type="PANTHER" id="PTHR43342:SF2">
    <property type="entry name" value="POTENTIAL NAD-REDUCING HYDROGENASE SUBUNIT"/>
    <property type="match status" value="1"/>
</dbReference>
<dbReference type="Pfam" id="PF01257">
    <property type="entry name" value="2Fe-2S_thioredx"/>
    <property type="match status" value="1"/>
</dbReference>
<accession>A0ABT1Y0C9</accession>
<proteinExistence type="inferred from homology"/>
<evidence type="ECO:0000256" key="5">
    <source>
        <dbReference type="ARBA" id="ARBA00023014"/>
    </source>
</evidence>
<keyword evidence="2" id="KW-0001">2Fe-2S</keyword>
<keyword evidence="4" id="KW-0408">Iron</keyword>
<evidence type="ECO:0000256" key="3">
    <source>
        <dbReference type="ARBA" id="ARBA00022723"/>
    </source>
</evidence>
<sequence length="167" mass="18519">MNQEGSACACACQNETDQEKYDRIQEIIDEYKDVEGSLIQVLHFAQGIYGYLPDELQKFIADGMNIPLNEVYGVVTFYTLFSTRPKGENTIGVCMGTACYVKGAKDVLKAFSDQLGIKVGQTSEDLKFTLEITRCIGACGLAPAITINNKVYQKVDPQKVHAILEEY</sequence>
<dbReference type="GO" id="GO:0016491">
    <property type="term" value="F:oxidoreductase activity"/>
    <property type="evidence" value="ECO:0007669"/>
    <property type="project" value="UniProtKB-KW"/>
</dbReference>
<comment type="similarity">
    <text evidence="1">Belongs to the complex I 24 kDa subunit family.</text>
</comment>
<dbReference type="CDD" id="cd03064">
    <property type="entry name" value="TRX_Fd_NuoE"/>
    <property type="match status" value="1"/>
</dbReference>
<organism evidence="7 8">
    <name type="scientific">Dehalobacterium formicoaceticum</name>
    <dbReference type="NCBI Taxonomy" id="51515"/>
    <lineage>
        <taxon>Bacteria</taxon>
        <taxon>Bacillati</taxon>
        <taxon>Bacillota</taxon>
        <taxon>Clostridia</taxon>
        <taxon>Eubacteriales</taxon>
        <taxon>Peptococcaceae</taxon>
        <taxon>Dehalobacterium</taxon>
    </lineage>
</organism>
<dbReference type="PIRSF" id="PIRSF000216">
    <property type="entry name" value="NADH_DH_24kDa"/>
    <property type="match status" value="1"/>
</dbReference>
<dbReference type="InterPro" id="IPR028431">
    <property type="entry name" value="NADP_DH_HndA-like"/>
</dbReference>
<dbReference type="Gene3D" id="3.40.30.10">
    <property type="entry name" value="Glutaredoxin"/>
    <property type="match status" value="1"/>
</dbReference>
<evidence type="ECO:0000256" key="4">
    <source>
        <dbReference type="ARBA" id="ARBA00023004"/>
    </source>
</evidence>